<reference evidence="3" key="1">
    <citation type="journal article" date="2017" name="Parasit. Vectors">
        <title>Sialotranscriptomics of Rhipicephalus zambeziensis reveals intricate expression profiles of secretory proteins and suggests tight temporal transcriptional regulation during blood-feeding.</title>
        <authorList>
            <person name="de Castro M.H."/>
            <person name="de Klerk D."/>
            <person name="Pienaar R."/>
            <person name="Rees D.J.G."/>
            <person name="Mans B.J."/>
        </authorList>
    </citation>
    <scope>NUCLEOTIDE SEQUENCE</scope>
    <source>
        <tissue evidence="3">Salivary glands</tissue>
    </source>
</reference>
<sequence>MPTTQDNGGDRVRSLRPRKPRDALSDEKGSQNGEVPREGSGHRPARRRSAKSATASSKAAGKSEIVTQANTPGLTEGRLGSQAWTDKYKPSKSCPFVGNDATIAELRSWLSQWKNKPSNAERSNSRHSLSESEDSTDGLSNCYLLSGPPGVGKTSSVYYLAEELGFKVLEVHASSERPGKKILAELHEATQSHHVEGSRLSFAAVAAPSTPASANKVKVQKKAKSAGPLQQMFERAAAKSQEKTVKVVAETPAKKSSKGPLDSYFSANSAKKTSTVSCASNASKPTAKTSPKGTLLGYFSTPPLKKDVELADTKETKNSSKQQKRCSRSKGSLKEPQSDASDEDVEVVSVASKMKGRKTPETKGAKEKAVETKRKVKRVCSVSSEDDDIVMVSAAKKPTQKQPLPEPVKLPVKKQKVDESTNENPLQKVFSIKKPTEQDSSTLKFSSHTIILFDDVDTIFEQDDGFWSAVESVLTITKKPVIFTATRNLAQIRTKLPSGCPVAEFAHPKPDEVSKLAMHIFKTEALSLPVSDNISFLLQYYHCDVRKCVLQLQLDTALHMLGQSTEHAFCAKAVPVVEDLRKLLHSKVLDTRVITQRKFEELGLDITHLCLTDVLPLSTLPAAVPQEVDSDDDLNAVESSNALDSSWLSDEGSSDTRECKPLLDIGTKKEVHPQASLIRQCLYELAGMFDAFSAVDCLSGCLGRCAYNSSSVLPFDSVEAWRNGKTLAPSVDLGELPVPSAVSDALAYIKMGAVKLATSRLETSLDSTVCHVPELSMVVSPSVPNLCNIYQIAEKNGFWSKCCQQITDSGIPLSVVLNKRAVSDYIGALQVICKCEKHRRKLKAKRAQRFLHYLNSSGIFLQSHLIVALCKGFRP</sequence>
<feature type="compositionally biased region" description="Basic and acidic residues" evidence="1">
    <location>
        <begin position="304"/>
        <end position="318"/>
    </location>
</feature>
<dbReference type="SUPFAM" id="SSF52540">
    <property type="entry name" value="P-loop containing nucleoside triphosphate hydrolases"/>
    <property type="match status" value="1"/>
</dbReference>
<feature type="compositionally biased region" description="Polar residues" evidence="1">
    <location>
        <begin position="274"/>
        <end position="292"/>
    </location>
</feature>
<feature type="compositionally biased region" description="Low complexity" evidence="1">
    <location>
        <begin position="51"/>
        <end position="63"/>
    </location>
</feature>
<feature type="region of interest" description="Disordered" evidence="1">
    <location>
        <begin position="114"/>
        <end position="137"/>
    </location>
</feature>
<evidence type="ECO:0000313" key="3">
    <source>
        <dbReference type="EMBL" id="MAA17398.1"/>
    </source>
</evidence>
<dbReference type="PANTHER" id="PTHR23389">
    <property type="entry name" value="CHROMOSOME TRANSMISSION FIDELITY FACTOR 18"/>
    <property type="match status" value="1"/>
</dbReference>
<dbReference type="Pfam" id="PF00004">
    <property type="entry name" value="AAA"/>
    <property type="match status" value="1"/>
</dbReference>
<dbReference type="GO" id="GO:0016887">
    <property type="term" value="F:ATP hydrolysis activity"/>
    <property type="evidence" value="ECO:0007669"/>
    <property type="project" value="InterPro"/>
</dbReference>
<dbReference type="GO" id="GO:0005524">
    <property type="term" value="F:ATP binding"/>
    <property type="evidence" value="ECO:0007669"/>
    <property type="project" value="InterPro"/>
</dbReference>
<dbReference type="GO" id="GO:0003677">
    <property type="term" value="F:DNA binding"/>
    <property type="evidence" value="ECO:0007669"/>
    <property type="project" value="TreeGrafter"/>
</dbReference>
<proteinExistence type="predicted"/>
<feature type="region of interest" description="Disordered" evidence="1">
    <location>
        <begin position="1"/>
        <end position="96"/>
    </location>
</feature>
<dbReference type="Gene3D" id="3.40.50.300">
    <property type="entry name" value="P-loop containing nucleotide triphosphate hydrolases"/>
    <property type="match status" value="2"/>
</dbReference>
<dbReference type="InterPro" id="IPR003959">
    <property type="entry name" value="ATPase_AAA_core"/>
</dbReference>
<feature type="domain" description="ATPase AAA-type core" evidence="2">
    <location>
        <begin position="143"/>
        <end position="180"/>
    </location>
</feature>
<name>A0A224YIA3_9ACAR</name>
<dbReference type="GO" id="GO:0061860">
    <property type="term" value="F:DNA clamp unloader activity"/>
    <property type="evidence" value="ECO:0007669"/>
    <property type="project" value="TreeGrafter"/>
</dbReference>
<feature type="compositionally biased region" description="Basic and acidic residues" evidence="1">
    <location>
        <begin position="20"/>
        <end position="41"/>
    </location>
</feature>
<feature type="region of interest" description="Disordered" evidence="1">
    <location>
        <begin position="274"/>
        <end position="348"/>
    </location>
</feature>
<accession>A0A224YIA3</accession>
<dbReference type="AlphaFoldDB" id="A0A224YIA3"/>
<dbReference type="InterPro" id="IPR027417">
    <property type="entry name" value="P-loop_NTPase"/>
</dbReference>
<protein>
    <submittedName>
        <fullName evidence="3">ATPase family AAA domain-containing protein 5-like</fullName>
    </submittedName>
</protein>
<dbReference type="PANTHER" id="PTHR23389:SF21">
    <property type="entry name" value="ATPASE FAMILY AAA DOMAIN-CONTAINING PROTEIN 5"/>
    <property type="match status" value="1"/>
</dbReference>
<evidence type="ECO:0000256" key="1">
    <source>
        <dbReference type="SAM" id="MobiDB-lite"/>
    </source>
</evidence>
<dbReference type="EMBL" id="GFPF01006252">
    <property type="protein sequence ID" value="MAA17398.1"/>
    <property type="molecule type" value="Transcribed_RNA"/>
</dbReference>
<dbReference type="GO" id="GO:0005634">
    <property type="term" value="C:nucleus"/>
    <property type="evidence" value="ECO:0007669"/>
    <property type="project" value="TreeGrafter"/>
</dbReference>
<evidence type="ECO:0000259" key="2">
    <source>
        <dbReference type="Pfam" id="PF00004"/>
    </source>
</evidence>
<organism evidence="3">
    <name type="scientific">Rhipicephalus zambeziensis</name>
    <dbReference type="NCBI Taxonomy" id="60191"/>
    <lineage>
        <taxon>Eukaryota</taxon>
        <taxon>Metazoa</taxon>
        <taxon>Ecdysozoa</taxon>
        <taxon>Arthropoda</taxon>
        <taxon>Chelicerata</taxon>
        <taxon>Arachnida</taxon>
        <taxon>Acari</taxon>
        <taxon>Parasitiformes</taxon>
        <taxon>Ixodida</taxon>
        <taxon>Ixodoidea</taxon>
        <taxon>Ixodidae</taxon>
        <taxon>Rhipicephalinae</taxon>
        <taxon>Rhipicephalus</taxon>
        <taxon>Rhipicephalus</taxon>
    </lineage>
</organism>